<dbReference type="Pfam" id="PF03354">
    <property type="entry name" value="TerL_ATPase"/>
    <property type="match status" value="1"/>
</dbReference>
<evidence type="ECO:0000313" key="3">
    <source>
        <dbReference type="EMBL" id="AEW94606.1"/>
    </source>
</evidence>
<dbReference type="KEGG" id="sct:SCAT_2252"/>
<dbReference type="EMBL" id="CP003219">
    <property type="protein sequence ID" value="AEW94606.1"/>
    <property type="molecule type" value="Genomic_DNA"/>
</dbReference>
<dbReference type="Gene3D" id="3.30.420.240">
    <property type="match status" value="1"/>
</dbReference>
<organism evidence="3 4">
    <name type="scientific">Streptantibioticus cattleyicolor (strain ATCC 35852 / DSM 46488 / JCM 4925 / NBRC 14057 / NRRL 8057)</name>
    <name type="common">Streptomyces cattleya</name>
    <dbReference type="NCBI Taxonomy" id="1003195"/>
    <lineage>
        <taxon>Bacteria</taxon>
        <taxon>Bacillati</taxon>
        <taxon>Actinomycetota</taxon>
        <taxon>Actinomycetes</taxon>
        <taxon>Kitasatosporales</taxon>
        <taxon>Streptomycetaceae</taxon>
        <taxon>Streptantibioticus</taxon>
    </lineage>
</organism>
<dbReference type="Pfam" id="PF20441">
    <property type="entry name" value="TerL_nuclease"/>
    <property type="match status" value="1"/>
</dbReference>
<dbReference type="Gene3D" id="3.40.50.300">
    <property type="entry name" value="P-loop containing nucleotide triphosphate hydrolases"/>
    <property type="match status" value="1"/>
</dbReference>
<name>F8JXC9_STREN</name>
<dbReference type="GO" id="GO:0004519">
    <property type="term" value="F:endonuclease activity"/>
    <property type="evidence" value="ECO:0007669"/>
    <property type="project" value="InterPro"/>
</dbReference>
<evidence type="ECO:0000259" key="1">
    <source>
        <dbReference type="Pfam" id="PF03354"/>
    </source>
</evidence>
<dbReference type="OrthoDB" id="3197057at2"/>
<dbReference type="RefSeq" id="WP_014142998.1">
    <property type="nucleotide sequence ID" value="NC_016111.1"/>
</dbReference>
<feature type="domain" description="Terminase large subunit-like ATPase" evidence="1">
    <location>
        <begin position="58"/>
        <end position="221"/>
    </location>
</feature>
<gene>
    <name evidence="3" type="ordered locus">SCATT_22350</name>
</gene>
<evidence type="ECO:0000313" key="4">
    <source>
        <dbReference type="Proteomes" id="UP000007842"/>
    </source>
</evidence>
<dbReference type="STRING" id="1003195.SCATT_22350"/>
<dbReference type="InterPro" id="IPR046462">
    <property type="entry name" value="TerL_nuclease"/>
</dbReference>
<dbReference type="PATRIC" id="fig|1003195.11.peg.3766"/>
<proteinExistence type="predicted"/>
<dbReference type="HOGENOM" id="CLU_026632_6_0_11"/>
<accession>G8WPA4</accession>
<accession>F8JXC9</accession>
<keyword evidence="4" id="KW-1185">Reference proteome</keyword>
<dbReference type="InterPro" id="IPR005021">
    <property type="entry name" value="Terminase_largesu-like"/>
</dbReference>
<dbReference type="InterPro" id="IPR027417">
    <property type="entry name" value="P-loop_NTPase"/>
</dbReference>
<reference evidence="4" key="1">
    <citation type="submission" date="2011-12" db="EMBL/GenBank/DDBJ databases">
        <title>Complete genome sequence of Streptomyces cattleya strain DSM 46488.</title>
        <authorList>
            <person name="Ou H.-Y."/>
            <person name="Li P."/>
            <person name="Zhao C."/>
            <person name="O'Hagan D."/>
            <person name="Deng Z."/>
        </authorList>
    </citation>
    <scope>NUCLEOTIDE SEQUENCE [LARGE SCALE GENOMIC DNA]</scope>
    <source>
        <strain evidence="4">ATCC 35852 / DSM 46488 / JCM 4925 / NBRC 14057 / NRRL 8057</strain>
    </source>
</reference>
<dbReference type="KEGG" id="scy:SCATT_22350"/>
<sequence length="507" mass="56107">MGSRVAKPWPPRWLTPVPAADVRRGDGAHVAEFIETLCTVTRDTFAGPSGSLLELRDWQRRLLDHVFARRADGRRRHRVALIGEPRKNGKSGLGAGIALDGLFEGTGAEVYSCAGDKEQARIVFGDARRMVENSPDLSEAIKVYRDALEVPSTGSVYRCLSAEAFTKEGLSPTRVLFDELHVQPNDELFNVMALAAGARVDPLLIGITTAGVKTDSSGKDSICYRLFQYGQKIARGEEVDPSFFMAWWGAPDEADHRLRTTWEMANPAFGDLIDPEDFEAAVKRTPEAEFRTKRLNQWVNTAQTWLPAGAWDACRGELGAIPDGEEVCLGFDGSFNGDSTALIAVSCGEVPHVDVVASWEKPSDAGHDWTVPILEVENAIRGACRRWNVREIVCDPYRWGRTYQILDDEGLPVVEFPQSPARMIPATTRFYEAVMNRSLTHSGDPRLARHLANCVVKTDSRGSRLAKDAKNSPRKIDLAVAAVMAHERACHEPEPEPTPQFWSWADL</sequence>
<dbReference type="InterPro" id="IPR046461">
    <property type="entry name" value="TerL_ATPase"/>
</dbReference>
<evidence type="ECO:0000259" key="2">
    <source>
        <dbReference type="Pfam" id="PF20441"/>
    </source>
</evidence>
<dbReference type="PANTHER" id="PTHR41287:SF1">
    <property type="entry name" value="PROTEIN YMFN"/>
    <property type="match status" value="1"/>
</dbReference>
<dbReference type="PANTHER" id="PTHR41287">
    <property type="match status" value="1"/>
</dbReference>
<feature type="domain" description="Terminase large subunit-like endonuclease" evidence="2">
    <location>
        <begin position="383"/>
        <end position="489"/>
    </location>
</feature>
<dbReference type="AlphaFoldDB" id="F8JXC9"/>
<dbReference type="Proteomes" id="UP000007842">
    <property type="component" value="Chromosome"/>
</dbReference>
<dbReference type="eggNOG" id="COG4626">
    <property type="taxonomic scope" value="Bacteria"/>
</dbReference>
<protein>
    <submittedName>
        <fullName evidence="3">Gp33</fullName>
    </submittedName>
</protein>